<dbReference type="Proteomes" id="UP000006906">
    <property type="component" value="Chromosome 7"/>
</dbReference>
<accession>A0A2K3DLL2</accession>
<proteinExistence type="predicted"/>
<feature type="region of interest" description="Disordered" evidence="1">
    <location>
        <begin position="144"/>
        <end position="171"/>
    </location>
</feature>
<dbReference type="GeneID" id="66054233"/>
<name>A0A2K3DLL2_CHLRE</name>
<sequence>MLLENAMRKAGVRRGGWVGAPFISSLPPLLLAARALLPSRRRRRATAPDRVGAALMMCFDSIRGPHSFQTVPEDVGISKAELDRAGHCGARAGGFVQPGRVEFVQPRLRDLAAQSLLHACGKQQFCTTTGDYFARLMANDSARPIHGPAATGDDETGMAALPSPLVGPDESPLQAADRFAAAVALLPTPRLGGGGAGGLAGFSCGPAAFNATPGRR</sequence>
<reference evidence="3 4" key="1">
    <citation type="journal article" date="2007" name="Science">
        <title>The Chlamydomonas genome reveals the evolution of key animal and plant functions.</title>
        <authorList>
            <person name="Merchant S.S."/>
            <person name="Prochnik S.E."/>
            <person name="Vallon O."/>
            <person name="Harris E.H."/>
            <person name="Karpowicz S.J."/>
            <person name="Witman G.B."/>
            <person name="Terry A."/>
            <person name="Salamov A."/>
            <person name="Fritz-Laylin L.K."/>
            <person name="Marechal-Drouard L."/>
            <person name="Marshall W.F."/>
            <person name="Qu L.H."/>
            <person name="Nelson D.R."/>
            <person name="Sanderfoot A.A."/>
            <person name="Spalding M.H."/>
            <person name="Kapitonov V.V."/>
            <person name="Ren Q."/>
            <person name="Ferris P."/>
            <person name="Lindquist E."/>
            <person name="Shapiro H."/>
            <person name="Lucas S.M."/>
            <person name="Grimwood J."/>
            <person name="Schmutz J."/>
            <person name="Cardol P."/>
            <person name="Cerutti H."/>
            <person name="Chanfreau G."/>
            <person name="Chen C.L."/>
            <person name="Cognat V."/>
            <person name="Croft M.T."/>
            <person name="Dent R."/>
            <person name="Dutcher S."/>
            <person name="Fernandez E."/>
            <person name="Fukuzawa H."/>
            <person name="Gonzalez-Ballester D."/>
            <person name="Gonzalez-Halphen D."/>
            <person name="Hallmann A."/>
            <person name="Hanikenne M."/>
            <person name="Hippler M."/>
            <person name="Inwood W."/>
            <person name="Jabbari K."/>
            <person name="Kalanon M."/>
            <person name="Kuras R."/>
            <person name="Lefebvre P.A."/>
            <person name="Lemaire S.D."/>
            <person name="Lobanov A.V."/>
            <person name="Lohr M."/>
            <person name="Manuell A."/>
            <person name="Meier I."/>
            <person name="Mets L."/>
            <person name="Mittag M."/>
            <person name="Mittelmeier T."/>
            <person name="Moroney J.V."/>
            <person name="Moseley J."/>
            <person name="Napoli C."/>
            <person name="Nedelcu A.M."/>
            <person name="Niyogi K."/>
            <person name="Novoselov S.V."/>
            <person name="Paulsen I.T."/>
            <person name="Pazour G."/>
            <person name="Purton S."/>
            <person name="Ral J.P."/>
            <person name="Riano-Pachon D.M."/>
            <person name="Riekhof W."/>
            <person name="Rymarquis L."/>
            <person name="Schroda M."/>
            <person name="Stern D."/>
            <person name="Umen J."/>
            <person name="Willows R."/>
            <person name="Wilson N."/>
            <person name="Zimmer S.L."/>
            <person name="Allmer J."/>
            <person name="Balk J."/>
            <person name="Bisova K."/>
            <person name="Chen C.J."/>
            <person name="Elias M."/>
            <person name="Gendler K."/>
            <person name="Hauser C."/>
            <person name="Lamb M.R."/>
            <person name="Ledford H."/>
            <person name="Long J.C."/>
            <person name="Minagawa J."/>
            <person name="Page M.D."/>
            <person name="Pan J."/>
            <person name="Pootakham W."/>
            <person name="Roje S."/>
            <person name="Rose A."/>
            <person name="Stahlberg E."/>
            <person name="Terauchi A.M."/>
            <person name="Yang P."/>
            <person name="Ball S."/>
            <person name="Bowler C."/>
            <person name="Dieckmann C.L."/>
            <person name="Gladyshev V.N."/>
            <person name="Green P."/>
            <person name="Jorgensen R."/>
            <person name="Mayfield S."/>
            <person name="Mueller-Roeber B."/>
            <person name="Rajamani S."/>
            <person name="Sayre R.T."/>
            <person name="Brokstein P."/>
            <person name="Dubchak I."/>
            <person name="Goodstein D."/>
            <person name="Hornick L."/>
            <person name="Huang Y.W."/>
            <person name="Jhaveri J."/>
            <person name="Luo Y."/>
            <person name="Martinez D."/>
            <person name="Ngau W.C."/>
            <person name="Otillar B."/>
            <person name="Poliakov A."/>
            <person name="Porter A."/>
            <person name="Szajkowski L."/>
            <person name="Werner G."/>
            <person name="Zhou K."/>
            <person name="Grigoriev I.V."/>
            <person name="Rokhsar D.S."/>
            <person name="Grossman A.R."/>
        </authorList>
    </citation>
    <scope>NUCLEOTIDE SEQUENCE [LARGE SCALE GENOMIC DNA]</scope>
    <source>
        <strain evidence="4">CC-503</strain>
    </source>
</reference>
<dbReference type="EMBL" id="CM008968">
    <property type="protein sequence ID" value="PNW81424.1"/>
    <property type="molecule type" value="Genomic_DNA"/>
</dbReference>
<evidence type="ECO:0000256" key="1">
    <source>
        <dbReference type="SAM" id="MobiDB-lite"/>
    </source>
</evidence>
<protein>
    <submittedName>
        <fullName evidence="3">Uncharacterized protein</fullName>
    </submittedName>
</protein>
<dbReference type="KEGG" id="cre:CHLRE_07g355433v5"/>
<dbReference type="Gramene" id="PNW81424">
    <property type="protein sequence ID" value="PNW81424"/>
    <property type="gene ID" value="CHLRE_07g355433v5"/>
</dbReference>
<keyword evidence="2" id="KW-1133">Transmembrane helix</keyword>
<organism evidence="3 4">
    <name type="scientific">Chlamydomonas reinhardtii</name>
    <name type="common">Chlamydomonas smithii</name>
    <dbReference type="NCBI Taxonomy" id="3055"/>
    <lineage>
        <taxon>Eukaryota</taxon>
        <taxon>Viridiplantae</taxon>
        <taxon>Chlorophyta</taxon>
        <taxon>core chlorophytes</taxon>
        <taxon>Chlorophyceae</taxon>
        <taxon>CS clade</taxon>
        <taxon>Chlamydomonadales</taxon>
        <taxon>Chlamydomonadaceae</taxon>
        <taxon>Chlamydomonas</taxon>
    </lineage>
</organism>
<dbReference type="RefSeq" id="XP_042923213.1">
    <property type="nucleotide sequence ID" value="XM_043064645.1"/>
</dbReference>
<evidence type="ECO:0000256" key="2">
    <source>
        <dbReference type="SAM" id="Phobius"/>
    </source>
</evidence>
<evidence type="ECO:0000313" key="4">
    <source>
        <dbReference type="Proteomes" id="UP000006906"/>
    </source>
</evidence>
<dbReference type="AlphaFoldDB" id="A0A2K3DLL2"/>
<keyword evidence="4" id="KW-1185">Reference proteome</keyword>
<gene>
    <name evidence="3" type="ORF">CHLRE_07g355433v5</name>
</gene>
<dbReference type="InParanoid" id="A0A2K3DLL2"/>
<dbReference type="OrthoDB" id="545562at2759"/>
<keyword evidence="2" id="KW-0812">Transmembrane</keyword>
<feature type="transmembrane region" description="Helical" evidence="2">
    <location>
        <begin position="16"/>
        <end position="37"/>
    </location>
</feature>
<keyword evidence="2" id="KW-0472">Membrane</keyword>
<evidence type="ECO:0000313" key="3">
    <source>
        <dbReference type="EMBL" id="PNW81424.1"/>
    </source>
</evidence>